<evidence type="ECO:0000313" key="2">
    <source>
        <dbReference type="Proteomes" id="UP000246085"/>
    </source>
</evidence>
<dbReference type="Proteomes" id="UP000246085">
    <property type="component" value="Chromosome BRAD3257"/>
</dbReference>
<dbReference type="EMBL" id="LS398110">
    <property type="protein sequence ID" value="SPP94980.1"/>
    <property type="molecule type" value="Genomic_DNA"/>
</dbReference>
<gene>
    <name evidence="1" type="ORF">BRAD3257_3969</name>
</gene>
<organism evidence="1 2">
    <name type="scientific">Bradyrhizobium vignae</name>
    <dbReference type="NCBI Taxonomy" id="1549949"/>
    <lineage>
        <taxon>Bacteria</taxon>
        <taxon>Pseudomonadati</taxon>
        <taxon>Pseudomonadota</taxon>
        <taxon>Alphaproteobacteria</taxon>
        <taxon>Hyphomicrobiales</taxon>
        <taxon>Nitrobacteraceae</taxon>
        <taxon>Bradyrhizobium</taxon>
    </lineage>
</organism>
<accession>A0A2U3Q0Q1</accession>
<name>A0A2U3Q0Q1_9BRAD</name>
<protein>
    <submittedName>
        <fullName evidence="1">Uncharacterized protein</fullName>
    </submittedName>
</protein>
<evidence type="ECO:0000313" key="1">
    <source>
        <dbReference type="EMBL" id="SPP94980.1"/>
    </source>
</evidence>
<sequence>MFCLGAGEGWGPDSIVRTQGSPFAVSGFDRAIQYAAASRGMTSVSGILGHPPARLTTMSCTQYATPHIRPRAMVIVLPKSRGKPKLTNCRSAGKSGASRIPLAGLARSRLRLLHRDT</sequence>
<dbReference type="AlphaFoldDB" id="A0A2U3Q0Q1"/>
<reference evidence="1 2" key="1">
    <citation type="submission" date="2018-03" db="EMBL/GenBank/DDBJ databases">
        <authorList>
            <person name="Gully D."/>
        </authorList>
    </citation>
    <scope>NUCLEOTIDE SEQUENCE [LARGE SCALE GENOMIC DNA]</scope>
    <source>
        <strain evidence="1">ORS3257</strain>
    </source>
</reference>
<proteinExistence type="predicted"/>
<dbReference type="KEGG" id="bvz:BRAD3257_3969"/>